<evidence type="ECO:0008006" key="3">
    <source>
        <dbReference type="Google" id="ProtNLM"/>
    </source>
</evidence>
<dbReference type="EMBL" id="LASV01000191">
    <property type="protein sequence ID" value="KKA21288.1"/>
    <property type="molecule type" value="Genomic_DNA"/>
</dbReference>
<dbReference type="RefSeq" id="XP_013327900.1">
    <property type="nucleotide sequence ID" value="XM_013472446.1"/>
</dbReference>
<dbReference type="InterPro" id="IPR021848">
    <property type="entry name" value="HODM_asu-like"/>
</dbReference>
<keyword evidence="2" id="KW-1185">Reference proteome</keyword>
<proteinExistence type="predicted"/>
<dbReference type="STRING" id="1408163.A0A0F4YUJ1"/>
<dbReference type="GeneID" id="25317011"/>
<comment type="caution">
    <text evidence="1">The sequence shown here is derived from an EMBL/GenBank/DDBJ whole genome shotgun (WGS) entry which is preliminary data.</text>
</comment>
<gene>
    <name evidence="1" type="ORF">T310_4664</name>
</gene>
<dbReference type="OrthoDB" id="5043642at2759"/>
<sequence length="422" mass="48029">MASSSCSLDGSPLSLSWSWVQETVDVLRTKLAEVDKQQAFFTLLPIVVLSWRFFGTATQARKTSKIRTLKAPDFPPIEPLENFDWKTTEPLKIRPFKPKYHLTMADEPALETLNPSELIPMDKTYKDRIAYRRSLLNQYHDTVVAVNNEADPRIRAAVKELYTFLMGTYLPGRYPTMFRLHHTAFETGKAEMLENLVTGEIYPAELTALTSTIRALETLLKNIDEDFLILLPETTQNGQTKQKEGQDSNVKYILEAFATCYPAGFNPRQKLGKRLAEIHAPVPGYADKLEKSMDRFFEKIEVGKYVKRVNWSIAIDAELFSAFGGLHSAEGEKLEPIKPGELDLDTTFLRCERQTLHRLPRSKALVFAFHTYTYPIREIKEEGLGEELATAIDGLKEGSTPQIHFYKRGPVWGEAVKAYLRS</sequence>
<evidence type="ECO:0000313" key="2">
    <source>
        <dbReference type="Proteomes" id="UP000053958"/>
    </source>
</evidence>
<dbReference type="AlphaFoldDB" id="A0A0F4YUJ1"/>
<accession>A0A0F4YUJ1</accession>
<evidence type="ECO:0000313" key="1">
    <source>
        <dbReference type="EMBL" id="KKA21288.1"/>
    </source>
</evidence>
<dbReference type="Proteomes" id="UP000053958">
    <property type="component" value="Unassembled WGS sequence"/>
</dbReference>
<dbReference type="Pfam" id="PF11927">
    <property type="entry name" value="HODM_asu-like"/>
    <property type="match status" value="1"/>
</dbReference>
<reference evidence="1 2" key="1">
    <citation type="submission" date="2015-04" db="EMBL/GenBank/DDBJ databases">
        <authorList>
            <person name="Heijne W.H."/>
            <person name="Fedorova N.D."/>
            <person name="Nierman W.C."/>
            <person name="Vollebregt A.W."/>
            <person name="Zhao Z."/>
            <person name="Wu L."/>
            <person name="Kumar M."/>
            <person name="Stam H."/>
            <person name="van den Berg M.A."/>
            <person name="Pel H.J."/>
        </authorList>
    </citation>
    <scope>NUCLEOTIDE SEQUENCE [LARGE SCALE GENOMIC DNA]</scope>
    <source>
        <strain evidence="1 2">CBS 393.64</strain>
    </source>
</reference>
<protein>
    <recommendedName>
        <fullName evidence="3">HRQ family protein</fullName>
    </recommendedName>
</protein>
<name>A0A0F4YUJ1_RASE3</name>
<organism evidence="1 2">
    <name type="scientific">Rasamsonia emersonii (strain ATCC 16479 / CBS 393.64 / IMI 116815)</name>
    <dbReference type="NCBI Taxonomy" id="1408163"/>
    <lineage>
        <taxon>Eukaryota</taxon>
        <taxon>Fungi</taxon>
        <taxon>Dikarya</taxon>
        <taxon>Ascomycota</taxon>
        <taxon>Pezizomycotina</taxon>
        <taxon>Eurotiomycetes</taxon>
        <taxon>Eurotiomycetidae</taxon>
        <taxon>Eurotiales</taxon>
        <taxon>Trichocomaceae</taxon>
        <taxon>Rasamsonia</taxon>
    </lineage>
</organism>